<dbReference type="AlphaFoldDB" id="A0A2U2XEZ9"/>
<evidence type="ECO:0000313" key="1">
    <source>
        <dbReference type="EMBL" id="PWH86281.1"/>
    </source>
</evidence>
<evidence type="ECO:0000313" key="2">
    <source>
        <dbReference type="Proteomes" id="UP000245370"/>
    </source>
</evidence>
<keyword evidence="2" id="KW-1185">Reference proteome</keyword>
<reference evidence="1 2" key="1">
    <citation type="submission" date="2018-05" db="EMBL/GenBank/DDBJ databases">
        <title>Brumimicrobium oceani sp. nov., isolated from coastal sediment.</title>
        <authorList>
            <person name="Kou Y."/>
        </authorList>
    </citation>
    <scope>NUCLEOTIDE SEQUENCE [LARGE SCALE GENOMIC DNA]</scope>
    <source>
        <strain evidence="1 2">C305</strain>
    </source>
</reference>
<name>A0A2U2XEZ9_9FLAO</name>
<dbReference type="EMBL" id="QFRJ01000002">
    <property type="protein sequence ID" value="PWH86281.1"/>
    <property type="molecule type" value="Genomic_DNA"/>
</dbReference>
<organism evidence="1 2">
    <name type="scientific">Brumimicrobium oceani</name>
    <dbReference type="NCBI Taxonomy" id="2100725"/>
    <lineage>
        <taxon>Bacteria</taxon>
        <taxon>Pseudomonadati</taxon>
        <taxon>Bacteroidota</taxon>
        <taxon>Flavobacteriia</taxon>
        <taxon>Flavobacteriales</taxon>
        <taxon>Crocinitomicaceae</taxon>
        <taxon>Brumimicrobium</taxon>
    </lineage>
</organism>
<protein>
    <submittedName>
        <fullName evidence="1">Uncharacterized protein</fullName>
    </submittedName>
</protein>
<accession>A0A2U2XEZ9</accession>
<reference evidence="1 2" key="2">
    <citation type="submission" date="2018-05" db="EMBL/GenBank/DDBJ databases">
        <authorList>
            <person name="Lanie J.A."/>
            <person name="Ng W.-L."/>
            <person name="Kazmierczak K.M."/>
            <person name="Andrzejewski T.M."/>
            <person name="Davidsen T.M."/>
            <person name="Wayne K.J."/>
            <person name="Tettelin H."/>
            <person name="Glass J.I."/>
            <person name="Rusch D."/>
            <person name="Podicherti R."/>
            <person name="Tsui H.-C.T."/>
            <person name="Winkler M.E."/>
        </authorList>
    </citation>
    <scope>NUCLEOTIDE SEQUENCE [LARGE SCALE GENOMIC DNA]</scope>
    <source>
        <strain evidence="1 2">C305</strain>
    </source>
</reference>
<gene>
    <name evidence="1" type="ORF">DIT68_03315</name>
</gene>
<sequence length="64" mass="7203">MFYTRDSQNNKDDIFKTTDSVPFSTTEISHKGYLRFVKVVEDGKLCADLGAKVLEGFVGIDELI</sequence>
<comment type="caution">
    <text evidence="1">The sequence shown here is derived from an EMBL/GenBank/DDBJ whole genome shotgun (WGS) entry which is preliminary data.</text>
</comment>
<dbReference type="Proteomes" id="UP000245370">
    <property type="component" value="Unassembled WGS sequence"/>
</dbReference>
<dbReference type="RefSeq" id="WP_109358392.1">
    <property type="nucleotide sequence ID" value="NZ_QFRJ01000002.1"/>
</dbReference>
<proteinExistence type="predicted"/>